<proteinExistence type="predicted"/>
<evidence type="ECO:0000259" key="3">
    <source>
        <dbReference type="PROSITE" id="PS51186"/>
    </source>
</evidence>
<dbReference type="RefSeq" id="WP_074240373.1">
    <property type="nucleotide sequence ID" value="NZ_FSRA01000001.1"/>
</dbReference>
<dbReference type="OrthoDB" id="7356080at2"/>
<dbReference type="EMBL" id="FSRA01000001">
    <property type="protein sequence ID" value="SIN65778.1"/>
    <property type="molecule type" value="Genomic_DNA"/>
</dbReference>
<accession>A0A1N6D4N0</accession>
<evidence type="ECO:0000313" key="4">
    <source>
        <dbReference type="EMBL" id="SIN65778.1"/>
    </source>
</evidence>
<dbReference type="STRING" id="536979.SAMN04488055_0266"/>
<dbReference type="AlphaFoldDB" id="A0A1N6D4N0"/>
<dbReference type="SUPFAM" id="SSF55729">
    <property type="entry name" value="Acyl-CoA N-acyltransferases (Nat)"/>
    <property type="match status" value="1"/>
</dbReference>
<keyword evidence="5" id="KW-1185">Reference proteome</keyword>
<dbReference type="PANTHER" id="PTHR43877:SF1">
    <property type="entry name" value="ACETYLTRANSFERASE"/>
    <property type="match status" value="1"/>
</dbReference>
<dbReference type="InterPro" id="IPR016181">
    <property type="entry name" value="Acyl_CoA_acyltransferase"/>
</dbReference>
<dbReference type="Proteomes" id="UP000185003">
    <property type="component" value="Unassembled WGS sequence"/>
</dbReference>
<sequence>MIFREALPADIPALHYVRMAVKENVLNTPSLVTTEDYRAFLTTDGKGWLCETEQGIAGFAIVDIKQRNIWALFVHPLSEGKGIGKQLQALMLDWYFASFREALWLTTAAGTRAERFYTSTGWRNTGLQANSEVRFEMSYEQWMKSKNATEESAAL</sequence>
<dbReference type="PANTHER" id="PTHR43877">
    <property type="entry name" value="AMINOALKYLPHOSPHONATE N-ACETYLTRANSFERASE-RELATED-RELATED"/>
    <property type="match status" value="1"/>
</dbReference>
<feature type="domain" description="N-acetyltransferase" evidence="3">
    <location>
        <begin position="1"/>
        <end position="148"/>
    </location>
</feature>
<dbReference type="Gene3D" id="3.40.630.30">
    <property type="match status" value="1"/>
</dbReference>
<protein>
    <submittedName>
        <fullName evidence="4">L-amino acid N-acyltransferase YncA</fullName>
    </submittedName>
</protein>
<dbReference type="Pfam" id="PF00583">
    <property type="entry name" value="Acetyltransf_1"/>
    <property type="match status" value="1"/>
</dbReference>
<keyword evidence="1 4" id="KW-0808">Transferase</keyword>
<keyword evidence="2 4" id="KW-0012">Acyltransferase</keyword>
<gene>
    <name evidence="4" type="ORF">SAMN04488055_0266</name>
</gene>
<name>A0A1N6D4N0_9BACT</name>
<reference evidence="4 5" key="1">
    <citation type="submission" date="2016-11" db="EMBL/GenBank/DDBJ databases">
        <authorList>
            <person name="Jaros S."/>
            <person name="Januszkiewicz K."/>
            <person name="Wedrychowicz H."/>
        </authorList>
    </citation>
    <scope>NUCLEOTIDE SEQUENCE [LARGE SCALE GENOMIC DNA]</scope>
    <source>
        <strain evidence="4 5">DSM 24787</strain>
    </source>
</reference>
<evidence type="ECO:0000313" key="5">
    <source>
        <dbReference type="Proteomes" id="UP000185003"/>
    </source>
</evidence>
<evidence type="ECO:0000256" key="1">
    <source>
        <dbReference type="ARBA" id="ARBA00022679"/>
    </source>
</evidence>
<dbReference type="PROSITE" id="PS51186">
    <property type="entry name" value="GNAT"/>
    <property type="match status" value="1"/>
</dbReference>
<evidence type="ECO:0000256" key="2">
    <source>
        <dbReference type="ARBA" id="ARBA00023315"/>
    </source>
</evidence>
<organism evidence="4 5">
    <name type="scientific">Chitinophaga niabensis</name>
    <dbReference type="NCBI Taxonomy" id="536979"/>
    <lineage>
        <taxon>Bacteria</taxon>
        <taxon>Pseudomonadati</taxon>
        <taxon>Bacteroidota</taxon>
        <taxon>Chitinophagia</taxon>
        <taxon>Chitinophagales</taxon>
        <taxon>Chitinophagaceae</taxon>
        <taxon>Chitinophaga</taxon>
    </lineage>
</organism>
<dbReference type="GO" id="GO:0016747">
    <property type="term" value="F:acyltransferase activity, transferring groups other than amino-acyl groups"/>
    <property type="evidence" value="ECO:0007669"/>
    <property type="project" value="InterPro"/>
</dbReference>
<dbReference type="CDD" id="cd04301">
    <property type="entry name" value="NAT_SF"/>
    <property type="match status" value="1"/>
</dbReference>
<dbReference type="InterPro" id="IPR000182">
    <property type="entry name" value="GNAT_dom"/>
</dbReference>
<dbReference type="InterPro" id="IPR050832">
    <property type="entry name" value="Bact_Acetyltransf"/>
</dbReference>